<reference evidence="1" key="1">
    <citation type="journal article" date="2013" name="Nature">
        <title>The genomes of four tapeworm species reveal adaptations to parasitism.</title>
        <authorList>
            <person name="Tsai I.J."/>
            <person name="Zarowiecki M."/>
            <person name="Holroyd N."/>
            <person name="Garciarrubio A."/>
            <person name="Sanchez-Flores A."/>
            <person name="Brooks K.L."/>
            <person name="Tracey A."/>
            <person name="Bobes R.J."/>
            <person name="Fragoso G."/>
            <person name="Sciutto E."/>
            <person name="Aslett M."/>
            <person name="Beasley H."/>
            <person name="Bennett H.M."/>
            <person name="Cai J."/>
            <person name="Camicia F."/>
            <person name="Clark R."/>
            <person name="Cucher M."/>
            <person name="De Silva N."/>
            <person name="Day T.A."/>
            <person name="Deplazes P."/>
            <person name="Estrada K."/>
            <person name="Fernandez C."/>
            <person name="Holland P.W."/>
            <person name="Hou J."/>
            <person name="Hu S."/>
            <person name="Huckvale T."/>
            <person name="Hung S.S."/>
            <person name="Kamenetzky L."/>
            <person name="Keane J.A."/>
            <person name="Kiss F."/>
            <person name="Koziol U."/>
            <person name="Lambert O."/>
            <person name="Liu K."/>
            <person name="Luo X."/>
            <person name="Luo Y."/>
            <person name="Macchiaroli N."/>
            <person name="Nichol S."/>
            <person name="Paps J."/>
            <person name="Parkinson J."/>
            <person name="Pouchkina-Stantcheva N."/>
            <person name="Riddiford N."/>
            <person name="Rosenzvit M."/>
            <person name="Salinas G."/>
            <person name="Wasmuth J.D."/>
            <person name="Zamanian M."/>
            <person name="Zheng Y."/>
            <person name="Cai X."/>
            <person name="Soberon X."/>
            <person name="Olson P.D."/>
            <person name="Laclette J.P."/>
            <person name="Brehm K."/>
            <person name="Berriman M."/>
            <person name="Garciarrubio A."/>
            <person name="Bobes R.J."/>
            <person name="Fragoso G."/>
            <person name="Sanchez-Flores A."/>
            <person name="Estrada K."/>
            <person name="Cevallos M.A."/>
            <person name="Morett E."/>
            <person name="Gonzalez V."/>
            <person name="Portillo T."/>
            <person name="Ochoa-Leyva A."/>
            <person name="Jose M.V."/>
            <person name="Sciutto E."/>
            <person name="Landa A."/>
            <person name="Jimenez L."/>
            <person name="Valdes V."/>
            <person name="Carrero J.C."/>
            <person name="Larralde C."/>
            <person name="Morales-Montor J."/>
            <person name="Limon-Lason J."/>
            <person name="Soberon X."/>
            <person name="Laclette J.P."/>
        </authorList>
    </citation>
    <scope>NUCLEOTIDE SEQUENCE [LARGE SCALE GENOMIC DNA]</scope>
</reference>
<dbReference type="GO" id="GO:0009116">
    <property type="term" value="P:nucleoside metabolic process"/>
    <property type="evidence" value="ECO:0007669"/>
    <property type="project" value="InterPro"/>
</dbReference>
<evidence type="ECO:0000313" key="1">
    <source>
        <dbReference type="EMBL" id="CUT99287.1"/>
    </source>
</evidence>
<dbReference type="Proteomes" id="UP000017246">
    <property type="component" value="Unassembled WGS sequence"/>
</dbReference>
<name>A0A068Y316_ECHMU</name>
<keyword evidence="2" id="KW-1185">Reference proteome</keyword>
<protein>
    <submittedName>
        <fullName evidence="1">Purine nucleoside phosphorylase</fullName>
    </submittedName>
</protein>
<sequence length="90" mass="9592">MLGADVAGMSTTAGTIVAHHEGMHVLAPSLVVIPESFELDHEQKASHEEVLELGLQCGNAAHSCSSETLAFLGDKLMHLHRSTLHITVKP</sequence>
<dbReference type="GO" id="GO:0003824">
    <property type="term" value="F:catalytic activity"/>
    <property type="evidence" value="ECO:0007669"/>
    <property type="project" value="InterPro"/>
</dbReference>
<accession>A0A068Y316</accession>
<proteinExistence type="predicted"/>
<dbReference type="AlphaFoldDB" id="A0A068Y316"/>
<dbReference type="STRING" id="6211.A0A068Y316"/>
<dbReference type="EMBL" id="LN902845">
    <property type="protein sequence ID" value="CUT99287.1"/>
    <property type="molecule type" value="Genomic_DNA"/>
</dbReference>
<reference evidence="1" key="2">
    <citation type="submission" date="2015-11" db="EMBL/GenBank/DDBJ databases">
        <authorList>
            <person name="Zhang Y."/>
            <person name="Guo Z."/>
        </authorList>
    </citation>
    <scope>NUCLEOTIDE SEQUENCE</scope>
</reference>
<dbReference type="Gene3D" id="3.40.50.1580">
    <property type="entry name" value="Nucleoside phosphorylase domain"/>
    <property type="match status" value="1"/>
</dbReference>
<evidence type="ECO:0000313" key="2">
    <source>
        <dbReference type="Proteomes" id="UP000017246"/>
    </source>
</evidence>
<dbReference type="OrthoDB" id="10261782at2759"/>
<organism evidence="1 2">
    <name type="scientific">Echinococcus multilocularis</name>
    <name type="common">Fox tapeworm</name>
    <dbReference type="NCBI Taxonomy" id="6211"/>
    <lineage>
        <taxon>Eukaryota</taxon>
        <taxon>Metazoa</taxon>
        <taxon>Spiralia</taxon>
        <taxon>Lophotrochozoa</taxon>
        <taxon>Platyhelminthes</taxon>
        <taxon>Cestoda</taxon>
        <taxon>Eucestoda</taxon>
        <taxon>Cyclophyllidea</taxon>
        <taxon>Taeniidae</taxon>
        <taxon>Echinococcus</taxon>
    </lineage>
</organism>
<dbReference type="SUPFAM" id="SSF53167">
    <property type="entry name" value="Purine and uridine phosphorylases"/>
    <property type="match status" value="1"/>
</dbReference>
<dbReference type="InterPro" id="IPR035994">
    <property type="entry name" value="Nucleoside_phosphorylase_sf"/>
</dbReference>